<dbReference type="PROSITE" id="PS00521">
    <property type="entry name" value="P5CR"/>
    <property type="match status" value="1"/>
</dbReference>
<dbReference type="InterPro" id="IPR008927">
    <property type="entry name" value="6-PGluconate_DH-like_C_sf"/>
</dbReference>
<evidence type="ECO:0000259" key="7">
    <source>
        <dbReference type="Pfam" id="PF14748"/>
    </source>
</evidence>
<dbReference type="InterPro" id="IPR036291">
    <property type="entry name" value="NAD(P)-bd_dom_sf"/>
</dbReference>
<dbReference type="Gene3D" id="1.10.3730.10">
    <property type="entry name" value="ProC C-terminal domain-like"/>
    <property type="match status" value="1"/>
</dbReference>
<keyword evidence="9" id="KW-1185">Reference proteome</keyword>
<dbReference type="STRING" id="246404.A0A507FKN3"/>
<evidence type="ECO:0000256" key="2">
    <source>
        <dbReference type="ARBA" id="ARBA00022857"/>
    </source>
</evidence>
<dbReference type="InterPro" id="IPR000304">
    <property type="entry name" value="Pyrroline-COOH_reductase"/>
</dbReference>
<comment type="pathway">
    <text evidence="5">Amino-acid biosynthesis; L-proline biosynthesis; L-proline from L-glutamate 5-semialdehyde: step 1/1.</text>
</comment>
<dbReference type="InterPro" id="IPR053790">
    <property type="entry name" value="P5CR-like_CS"/>
</dbReference>
<dbReference type="GO" id="GO:0004735">
    <property type="term" value="F:pyrroline-5-carboxylate reductase activity"/>
    <property type="evidence" value="ECO:0007669"/>
    <property type="project" value="UniProtKB-EC"/>
</dbReference>
<evidence type="ECO:0000313" key="8">
    <source>
        <dbReference type="EMBL" id="TPX76195.1"/>
    </source>
</evidence>
<dbReference type="PIRSF" id="PIRSF000193">
    <property type="entry name" value="Pyrrol-5-carb_rd"/>
    <property type="match status" value="1"/>
</dbReference>
<keyword evidence="5" id="KW-0028">Amino-acid biosynthesis</keyword>
<dbReference type="Gene3D" id="3.40.50.720">
    <property type="entry name" value="NAD(P)-binding Rossmann-like Domain"/>
    <property type="match status" value="1"/>
</dbReference>
<dbReference type="InterPro" id="IPR029036">
    <property type="entry name" value="P5CR_dimer"/>
</dbReference>
<keyword evidence="2 4" id="KW-0521">NADP</keyword>
<dbReference type="PANTHER" id="PTHR11645:SF0">
    <property type="entry name" value="PYRROLINE-5-CARBOXYLATE REDUCTASE 3"/>
    <property type="match status" value="1"/>
</dbReference>
<evidence type="ECO:0000259" key="6">
    <source>
        <dbReference type="Pfam" id="PF03807"/>
    </source>
</evidence>
<proteinExistence type="inferred from homology"/>
<feature type="binding site" evidence="4">
    <location>
        <position position="62"/>
    </location>
    <ligand>
        <name>NADPH</name>
        <dbReference type="ChEBI" id="CHEBI:57783"/>
    </ligand>
</feature>
<name>A0A507FKN3_9FUNG</name>
<dbReference type="PANTHER" id="PTHR11645">
    <property type="entry name" value="PYRROLINE-5-CARBOXYLATE REDUCTASE"/>
    <property type="match status" value="1"/>
</dbReference>
<dbReference type="Proteomes" id="UP000320333">
    <property type="component" value="Unassembled WGS sequence"/>
</dbReference>
<gene>
    <name evidence="8" type="primary">PRO3</name>
    <name evidence="8" type="ORF">CcCBS67573_g02538</name>
</gene>
<organism evidence="8 9">
    <name type="scientific">Chytriomyces confervae</name>
    <dbReference type="NCBI Taxonomy" id="246404"/>
    <lineage>
        <taxon>Eukaryota</taxon>
        <taxon>Fungi</taxon>
        <taxon>Fungi incertae sedis</taxon>
        <taxon>Chytridiomycota</taxon>
        <taxon>Chytridiomycota incertae sedis</taxon>
        <taxon>Chytridiomycetes</taxon>
        <taxon>Chytridiales</taxon>
        <taxon>Chytriomycetaceae</taxon>
        <taxon>Chytriomyces</taxon>
    </lineage>
</organism>
<dbReference type="SUPFAM" id="SSF48179">
    <property type="entry name" value="6-phosphogluconate dehydrogenase C-terminal domain-like"/>
    <property type="match status" value="1"/>
</dbReference>
<keyword evidence="3 5" id="KW-0560">Oxidoreductase</keyword>
<dbReference type="AlphaFoldDB" id="A0A507FKN3"/>
<feature type="binding site" evidence="4">
    <location>
        <begin position="78"/>
        <end position="81"/>
    </location>
    <ligand>
        <name>NADP(+)</name>
        <dbReference type="ChEBI" id="CHEBI:58349"/>
    </ligand>
</feature>
<comment type="catalytic activity">
    <reaction evidence="5">
        <text>L-proline + NADP(+) = (S)-1-pyrroline-5-carboxylate + NADPH + 2 H(+)</text>
        <dbReference type="Rhea" id="RHEA:14109"/>
        <dbReference type="ChEBI" id="CHEBI:15378"/>
        <dbReference type="ChEBI" id="CHEBI:17388"/>
        <dbReference type="ChEBI" id="CHEBI:57783"/>
        <dbReference type="ChEBI" id="CHEBI:58349"/>
        <dbReference type="ChEBI" id="CHEBI:60039"/>
        <dbReference type="EC" id="1.5.1.2"/>
    </reaction>
</comment>
<comment type="caution">
    <text evidence="8">The sequence shown here is derived from an EMBL/GenBank/DDBJ whole genome shotgun (WGS) entry which is preliminary data.</text>
</comment>
<dbReference type="NCBIfam" id="TIGR00112">
    <property type="entry name" value="proC"/>
    <property type="match status" value="1"/>
</dbReference>
<dbReference type="HAMAP" id="MF_01925">
    <property type="entry name" value="P5C_reductase"/>
    <property type="match status" value="1"/>
</dbReference>
<evidence type="ECO:0000256" key="4">
    <source>
        <dbReference type="PIRSR" id="PIRSR000193-1"/>
    </source>
</evidence>
<reference evidence="8 9" key="1">
    <citation type="journal article" date="2019" name="Sci. Rep.">
        <title>Comparative genomics of chytrid fungi reveal insights into the obligate biotrophic and pathogenic lifestyle of Synchytrium endobioticum.</title>
        <authorList>
            <person name="van de Vossenberg B.T.L.H."/>
            <person name="Warris S."/>
            <person name="Nguyen H.D.T."/>
            <person name="van Gent-Pelzer M.P.E."/>
            <person name="Joly D.L."/>
            <person name="van de Geest H.C."/>
            <person name="Bonants P.J.M."/>
            <person name="Smith D.S."/>
            <person name="Levesque C.A."/>
            <person name="van der Lee T.A.J."/>
        </authorList>
    </citation>
    <scope>NUCLEOTIDE SEQUENCE [LARGE SCALE GENOMIC DNA]</scope>
    <source>
        <strain evidence="8 9">CBS 675.73</strain>
    </source>
</reference>
<dbReference type="GO" id="GO:0055129">
    <property type="term" value="P:L-proline biosynthetic process"/>
    <property type="evidence" value="ECO:0007669"/>
    <property type="project" value="UniProtKB-UniPathway"/>
</dbReference>
<dbReference type="Pfam" id="PF03807">
    <property type="entry name" value="F420_oxidored"/>
    <property type="match status" value="1"/>
</dbReference>
<feature type="domain" description="Pyrroline-5-carboxylate reductase catalytic N-terminal" evidence="6">
    <location>
        <begin position="8"/>
        <end position="108"/>
    </location>
</feature>
<comment type="similarity">
    <text evidence="1 5">Belongs to the pyrroline-5-carboxylate reductase family.</text>
</comment>
<keyword evidence="5" id="KW-0641">Proline biosynthesis</keyword>
<dbReference type="SUPFAM" id="SSF51735">
    <property type="entry name" value="NAD(P)-binding Rossmann-fold domains"/>
    <property type="match status" value="1"/>
</dbReference>
<dbReference type="Pfam" id="PF14748">
    <property type="entry name" value="P5CR_dimer"/>
    <property type="match status" value="1"/>
</dbReference>
<evidence type="ECO:0000256" key="3">
    <source>
        <dbReference type="ARBA" id="ARBA00023002"/>
    </source>
</evidence>
<sequence length="294" mass="30359">MGLETTQRIAFIGGGQMARAMIGGLVSAGHPVANLFVAEPFQGSLDACQQLFPGIHTHTDNNAAVAFHGQGAHVLVLAVKPQVIKGVAEGLSAAVATHAPVVVSIAAGVRCVDLARWIGKSPALVRVMPNTPALVAEGASGLFAEPHVTQVQKDLAFAVCASFSKMAYWVDKEMLLDVVTGVSGSGPAYFFYMLEAMENAAVELGMPRDVARGLAAQTCMGAGKMALAQLETDPAILRKNVTSPKGTTEAGIKVMDDKGAKQIIADAVIAATNRADELGTILGNQGSGTIGNKL</sequence>
<feature type="domain" description="Pyrroline-5-carboxylate reductase dimerisation" evidence="7">
    <location>
        <begin position="173"/>
        <end position="278"/>
    </location>
</feature>
<protein>
    <recommendedName>
        <fullName evidence="5">Pyrroline-5-carboxylate reductase</fullName>
        <ecNumber evidence="5">1.5.1.2</ecNumber>
    </recommendedName>
</protein>
<dbReference type="InterPro" id="IPR028939">
    <property type="entry name" value="P5C_Rdtase_cat_N"/>
</dbReference>
<evidence type="ECO:0000256" key="5">
    <source>
        <dbReference type="RuleBase" id="RU003903"/>
    </source>
</evidence>
<dbReference type="EC" id="1.5.1.2" evidence="5"/>
<dbReference type="FunFam" id="1.10.3730.10:FF:000001">
    <property type="entry name" value="Pyrroline-5-carboxylate reductase"/>
    <property type="match status" value="1"/>
</dbReference>
<evidence type="ECO:0000256" key="1">
    <source>
        <dbReference type="ARBA" id="ARBA00005525"/>
    </source>
</evidence>
<evidence type="ECO:0000313" key="9">
    <source>
        <dbReference type="Proteomes" id="UP000320333"/>
    </source>
</evidence>
<dbReference type="OrthoDB" id="10263291at2759"/>
<accession>A0A507FKN3</accession>
<dbReference type="EMBL" id="QEAP01000054">
    <property type="protein sequence ID" value="TPX76195.1"/>
    <property type="molecule type" value="Genomic_DNA"/>
</dbReference>
<dbReference type="UniPathway" id="UPA00098">
    <property type="reaction ID" value="UER00361"/>
</dbReference>
<feature type="binding site" evidence="4">
    <location>
        <begin position="12"/>
        <end position="17"/>
    </location>
    <ligand>
        <name>NADP(+)</name>
        <dbReference type="ChEBI" id="CHEBI:58349"/>
    </ligand>
</feature>